<evidence type="ECO:0000256" key="2">
    <source>
        <dbReference type="SAM" id="Phobius"/>
    </source>
</evidence>
<organism evidence="4 5">
    <name type="scientific">Dentiscutata erythropus</name>
    <dbReference type="NCBI Taxonomy" id="1348616"/>
    <lineage>
        <taxon>Eukaryota</taxon>
        <taxon>Fungi</taxon>
        <taxon>Fungi incertae sedis</taxon>
        <taxon>Mucoromycota</taxon>
        <taxon>Glomeromycotina</taxon>
        <taxon>Glomeromycetes</taxon>
        <taxon>Diversisporales</taxon>
        <taxon>Gigasporaceae</taxon>
        <taxon>Dentiscutata</taxon>
    </lineage>
</organism>
<feature type="chain" id="PRO_5040486703" evidence="3">
    <location>
        <begin position="25"/>
        <end position="163"/>
    </location>
</feature>
<dbReference type="EMBL" id="CAJVPY010000470">
    <property type="protein sequence ID" value="CAG8474904.1"/>
    <property type="molecule type" value="Genomic_DNA"/>
</dbReference>
<feature type="compositionally biased region" description="Basic and acidic residues" evidence="1">
    <location>
        <begin position="153"/>
        <end position="163"/>
    </location>
</feature>
<proteinExistence type="predicted"/>
<keyword evidence="2" id="KW-0812">Transmembrane</keyword>
<name>A0A9N8W620_9GLOM</name>
<evidence type="ECO:0000313" key="5">
    <source>
        <dbReference type="Proteomes" id="UP000789405"/>
    </source>
</evidence>
<evidence type="ECO:0000313" key="4">
    <source>
        <dbReference type="EMBL" id="CAG8474904.1"/>
    </source>
</evidence>
<gene>
    <name evidence="4" type="ORF">DERYTH_LOCUS1637</name>
</gene>
<keyword evidence="3" id="KW-0732">Signal</keyword>
<dbReference type="Proteomes" id="UP000789405">
    <property type="component" value="Unassembled WGS sequence"/>
</dbReference>
<dbReference type="AlphaFoldDB" id="A0A9N8W620"/>
<sequence length="163" mass="17778">MTKLRIFLSILSIYFITLTSLAYAFPWPNPQEITDTTPTPTSTSTASTNVTETPVTTSTTAQPSATLIAIIVGIAIGAIFILCTCLYRRRRQRILPSLAQTPRTMIGRPGASYESAKRLEASSLEFRNRSWDEPMSNIYKSAETHTGSGADGSEVKTGDTPNK</sequence>
<comment type="caution">
    <text evidence="4">The sequence shown here is derived from an EMBL/GenBank/DDBJ whole genome shotgun (WGS) entry which is preliminary data.</text>
</comment>
<keyword evidence="2" id="KW-0472">Membrane</keyword>
<accession>A0A9N8W620</accession>
<feature type="signal peptide" evidence="3">
    <location>
        <begin position="1"/>
        <end position="24"/>
    </location>
</feature>
<evidence type="ECO:0000256" key="1">
    <source>
        <dbReference type="SAM" id="MobiDB-lite"/>
    </source>
</evidence>
<dbReference type="OrthoDB" id="2433594at2759"/>
<keyword evidence="2" id="KW-1133">Transmembrane helix</keyword>
<evidence type="ECO:0000256" key="3">
    <source>
        <dbReference type="SAM" id="SignalP"/>
    </source>
</evidence>
<feature type="region of interest" description="Disordered" evidence="1">
    <location>
        <begin position="137"/>
        <end position="163"/>
    </location>
</feature>
<reference evidence="4" key="1">
    <citation type="submission" date="2021-06" db="EMBL/GenBank/DDBJ databases">
        <authorList>
            <person name="Kallberg Y."/>
            <person name="Tangrot J."/>
            <person name="Rosling A."/>
        </authorList>
    </citation>
    <scope>NUCLEOTIDE SEQUENCE</scope>
    <source>
        <strain evidence="4">MA453B</strain>
    </source>
</reference>
<feature type="region of interest" description="Disordered" evidence="1">
    <location>
        <begin position="34"/>
        <end position="57"/>
    </location>
</feature>
<protein>
    <submittedName>
        <fullName evidence="4">22772_t:CDS:1</fullName>
    </submittedName>
</protein>
<feature type="transmembrane region" description="Helical" evidence="2">
    <location>
        <begin position="65"/>
        <end position="87"/>
    </location>
</feature>
<keyword evidence="5" id="KW-1185">Reference proteome</keyword>